<organism evidence="1 2">
    <name type="scientific">Sphingobacterium ginsenosidimutans</name>
    <dbReference type="NCBI Taxonomy" id="687845"/>
    <lineage>
        <taxon>Bacteria</taxon>
        <taxon>Pseudomonadati</taxon>
        <taxon>Bacteroidota</taxon>
        <taxon>Sphingobacteriia</taxon>
        <taxon>Sphingobacteriales</taxon>
        <taxon>Sphingobacteriaceae</taxon>
        <taxon>Sphingobacterium</taxon>
    </lineage>
</organism>
<accession>A0ABP8AHH6</accession>
<comment type="caution">
    <text evidence="1">The sequence shown here is derived from an EMBL/GenBank/DDBJ whole genome shotgun (WGS) entry which is preliminary data.</text>
</comment>
<dbReference type="PROSITE" id="PS51257">
    <property type="entry name" value="PROKAR_LIPOPROTEIN"/>
    <property type="match status" value="1"/>
</dbReference>
<dbReference type="Proteomes" id="UP001500167">
    <property type="component" value="Unassembled WGS sequence"/>
</dbReference>
<sequence length="239" mass="28281">MKHHKLLYVALFLFIALISCKKENLSSGYWEELAIKKRKEIEQLITSKKATDKEEWYVKKAQNYWCGESYFAMHKSLEKDFDRLWQDYRDLVKKGFDAGIKEGIIYEPCDDYYWYEYSPLELVVENQKAKLIFAQDLSAEKCRELLPDLKKKMDDYQNQLNCTGIDKWDVTPILGCYNTYLPFSRANDYSEIKRIVSLYNALYLRLSSLERPVCTQGPTPKFKSLTCENGKPKVNYTWN</sequence>
<dbReference type="RefSeq" id="WP_346088367.1">
    <property type="nucleotide sequence ID" value="NZ_BAAAZK010000008.1"/>
</dbReference>
<name>A0ABP8AHH6_9SPHI</name>
<reference evidence="2" key="1">
    <citation type="journal article" date="2019" name="Int. J. Syst. Evol. Microbiol.">
        <title>The Global Catalogue of Microorganisms (GCM) 10K type strain sequencing project: providing services to taxonomists for standard genome sequencing and annotation.</title>
        <authorList>
            <consortium name="The Broad Institute Genomics Platform"/>
            <consortium name="The Broad Institute Genome Sequencing Center for Infectious Disease"/>
            <person name="Wu L."/>
            <person name="Ma J."/>
        </authorList>
    </citation>
    <scope>NUCLEOTIDE SEQUENCE [LARGE SCALE GENOMIC DNA]</scope>
    <source>
        <strain evidence="2">JCM 16722</strain>
    </source>
</reference>
<gene>
    <name evidence="1" type="ORF">GCM10022218_43870</name>
</gene>
<dbReference type="EMBL" id="BAAAZK010000008">
    <property type="protein sequence ID" value="GAA4184076.1"/>
    <property type="molecule type" value="Genomic_DNA"/>
</dbReference>
<proteinExistence type="predicted"/>
<evidence type="ECO:0000313" key="1">
    <source>
        <dbReference type="EMBL" id="GAA4184076.1"/>
    </source>
</evidence>
<protein>
    <submittedName>
        <fullName evidence="1">Uncharacterized protein</fullName>
    </submittedName>
</protein>
<evidence type="ECO:0000313" key="2">
    <source>
        <dbReference type="Proteomes" id="UP001500167"/>
    </source>
</evidence>
<keyword evidence="2" id="KW-1185">Reference proteome</keyword>